<feature type="transmembrane region" description="Helical" evidence="5">
    <location>
        <begin position="450"/>
        <end position="472"/>
    </location>
</feature>
<dbReference type="AlphaFoldDB" id="A0A371P3P2"/>
<evidence type="ECO:0000256" key="3">
    <source>
        <dbReference type="ARBA" id="ARBA00022989"/>
    </source>
</evidence>
<dbReference type="GO" id="GO:0005886">
    <property type="term" value="C:plasma membrane"/>
    <property type="evidence" value="ECO:0007669"/>
    <property type="project" value="UniProtKB-SubCell"/>
</dbReference>
<feature type="domain" description="Major facilitator superfamily (MFS) profile" evidence="6">
    <location>
        <begin position="30"/>
        <end position="475"/>
    </location>
</feature>
<feature type="transmembrane region" description="Helical" evidence="5">
    <location>
        <begin position="323"/>
        <end position="344"/>
    </location>
</feature>
<proteinExistence type="predicted"/>
<dbReference type="InterPro" id="IPR020846">
    <property type="entry name" value="MFS_dom"/>
</dbReference>
<feature type="transmembrane region" description="Helical" evidence="5">
    <location>
        <begin position="286"/>
        <end position="311"/>
    </location>
</feature>
<name>A0A371P3P2_9ACTN</name>
<dbReference type="InterPro" id="IPR011701">
    <property type="entry name" value="MFS"/>
</dbReference>
<evidence type="ECO:0000256" key="2">
    <source>
        <dbReference type="ARBA" id="ARBA00022692"/>
    </source>
</evidence>
<feature type="transmembrane region" description="Helical" evidence="5">
    <location>
        <begin position="245"/>
        <end position="265"/>
    </location>
</feature>
<dbReference type="PANTHER" id="PTHR42718:SF39">
    <property type="entry name" value="ACTINORHODIN TRANSPORTER-RELATED"/>
    <property type="match status" value="1"/>
</dbReference>
<dbReference type="Gene3D" id="1.20.1720.10">
    <property type="entry name" value="Multidrug resistance protein D"/>
    <property type="match status" value="1"/>
</dbReference>
<reference evidence="7 8" key="1">
    <citation type="submission" date="2018-08" db="EMBL/GenBank/DDBJ databases">
        <title>Aeromicrobium sp. M2KJ-4, whole genome shotgun sequence.</title>
        <authorList>
            <person name="Tuo L."/>
        </authorList>
    </citation>
    <scope>NUCLEOTIDE SEQUENCE [LARGE SCALE GENOMIC DNA]</scope>
    <source>
        <strain evidence="7 8">M2KJ-4</strain>
    </source>
</reference>
<evidence type="ECO:0000313" key="8">
    <source>
        <dbReference type="Proteomes" id="UP000265581"/>
    </source>
</evidence>
<feature type="transmembrane region" description="Helical" evidence="5">
    <location>
        <begin position="382"/>
        <end position="405"/>
    </location>
</feature>
<feature type="transmembrane region" description="Helical" evidence="5">
    <location>
        <begin position="221"/>
        <end position="239"/>
    </location>
</feature>
<keyword evidence="2 5" id="KW-0812">Transmembrane</keyword>
<accession>A0A371P3P2</accession>
<dbReference type="OrthoDB" id="9812221at2"/>
<gene>
    <name evidence="7" type="ORF">DX116_15555</name>
</gene>
<comment type="caution">
    <text evidence="7">The sequence shown here is derived from an EMBL/GenBank/DDBJ whole genome shotgun (WGS) entry which is preliminary data.</text>
</comment>
<evidence type="ECO:0000256" key="1">
    <source>
        <dbReference type="ARBA" id="ARBA00004651"/>
    </source>
</evidence>
<feature type="transmembrane region" description="Helical" evidence="5">
    <location>
        <begin position="154"/>
        <end position="177"/>
    </location>
</feature>
<keyword evidence="3 5" id="KW-1133">Transmembrane helix</keyword>
<feature type="transmembrane region" description="Helical" evidence="5">
    <location>
        <begin position="426"/>
        <end position="444"/>
    </location>
</feature>
<comment type="subcellular location">
    <subcellularLocation>
        <location evidence="1">Cell membrane</location>
        <topology evidence="1">Multi-pass membrane protein</topology>
    </subcellularLocation>
</comment>
<dbReference type="GO" id="GO:0022857">
    <property type="term" value="F:transmembrane transporter activity"/>
    <property type="evidence" value="ECO:0007669"/>
    <property type="project" value="InterPro"/>
</dbReference>
<evidence type="ECO:0000259" key="6">
    <source>
        <dbReference type="PROSITE" id="PS50850"/>
    </source>
</evidence>
<dbReference type="Proteomes" id="UP000265581">
    <property type="component" value="Unassembled WGS sequence"/>
</dbReference>
<feature type="transmembrane region" description="Helical" evidence="5">
    <location>
        <begin position="97"/>
        <end position="122"/>
    </location>
</feature>
<dbReference type="Pfam" id="PF07690">
    <property type="entry name" value="MFS_1"/>
    <property type="match status" value="1"/>
</dbReference>
<feature type="transmembrane region" description="Helical" evidence="5">
    <location>
        <begin position="128"/>
        <end position="147"/>
    </location>
</feature>
<feature type="transmembrane region" description="Helical" evidence="5">
    <location>
        <begin position="65"/>
        <end position="85"/>
    </location>
</feature>
<feature type="transmembrane region" description="Helical" evidence="5">
    <location>
        <begin position="351"/>
        <end position="370"/>
    </location>
</feature>
<evidence type="ECO:0000313" key="7">
    <source>
        <dbReference type="EMBL" id="REK70541.1"/>
    </source>
</evidence>
<dbReference type="Gene3D" id="1.20.1250.20">
    <property type="entry name" value="MFS general substrate transporter like domains"/>
    <property type="match status" value="1"/>
</dbReference>
<dbReference type="InterPro" id="IPR036259">
    <property type="entry name" value="MFS_trans_sf"/>
</dbReference>
<keyword evidence="4 5" id="KW-0472">Membrane</keyword>
<keyword evidence="8" id="KW-1185">Reference proteome</keyword>
<organism evidence="7 8">
    <name type="scientific">Aeromicrobium endophyticum</name>
    <dbReference type="NCBI Taxonomy" id="2292704"/>
    <lineage>
        <taxon>Bacteria</taxon>
        <taxon>Bacillati</taxon>
        <taxon>Actinomycetota</taxon>
        <taxon>Actinomycetes</taxon>
        <taxon>Propionibacteriales</taxon>
        <taxon>Nocardioidaceae</taxon>
        <taxon>Aeromicrobium</taxon>
    </lineage>
</organism>
<evidence type="ECO:0000256" key="4">
    <source>
        <dbReference type="ARBA" id="ARBA00023136"/>
    </source>
</evidence>
<dbReference type="EMBL" id="QUBR01000002">
    <property type="protein sequence ID" value="REK70541.1"/>
    <property type="molecule type" value="Genomic_DNA"/>
</dbReference>
<dbReference type="PROSITE" id="PS50850">
    <property type="entry name" value="MFS"/>
    <property type="match status" value="1"/>
</dbReference>
<dbReference type="PANTHER" id="PTHR42718">
    <property type="entry name" value="MAJOR FACILITATOR SUPERFAMILY MULTIDRUG TRANSPORTER MFSC"/>
    <property type="match status" value="1"/>
</dbReference>
<dbReference type="SUPFAM" id="SSF103473">
    <property type="entry name" value="MFS general substrate transporter"/>
    <property type="match status" value="1"/>
</dbReference>
<feature type="transmembrane region" description="Helical" evidence="5">
    <location>
        <begin position="189"/>
        <end position="209"/>
    </location>
</feature>
<protein>
    <submittedName>
        <fullName evidence="7">MFS transporter</fullName>
    </submittedName>
</protein>
<dbReference type="CDD" id="cd17321">
    <property type="entry name" value="MFS_MMR_MDR_like"/>
    <property type="match status" value="1"/>
</dbReference>
<evidence type="ECO:0000256" key="5">
    <source>
        <dbReference type="SAM" id="Phobius"/>
    </source>
</evidence>
<sequence length="481" mass="49051">MFVTITFVTERIHMSTTHTPPLTARAVWLTLIVVLLADAMDLIDSTITNIASPSIAADLGAGDGVIKWLGAAYALALGSLLVLGGRLGDRWGQKRTFLIGMAGFVLASAVAGLAPSSAVLIGSRAAQGIFGALLIPQGMAIMAATFPKPMLQKAFAVFAPMLGVFAVAGPILGGVLIDANLFGLEWRPIFLINVLLGGVALVMAIAFLPTVPPHPAARIDALSSGLLVVALFGVLFGLIDGSGSGWSAISVAAIVVGASVFAGFVRRQTRTADPLLPRTLLANRGFTAGLAVGLLVFAGFSGLMYVLSLFLQLTLEYTPTQTALNLIPLTVGIMAGSGIAAALIVKLARRLVAAGLLAIMAGIVVMILLLHTTGLDLTWWQLAIATLLMGIGAGICFSSIFNTALGDVSPEEAGSASGSLSAVQQVANGVGSALVTSVFLTLLPSGDLTAVTATLAGLLALIGLCLLAVPLLPKTAVADVD</sequence>